<evidence type="ECO:0000313" key="2">
    <source>
        <dbReference type="EMBL" id="KAJ6419833.1"/>
    </source>
</evidence>
<keyword evidence="1" id="KW-0472">Membrane</keyword>
<keyword evidence="3" id="KW-1185">Reference proteome</keyword>
<dbReference type="EMBL" id="JAPFFJ010000009">
    <property type="protein sequence ID" value="KAJ6419833.1"/>
    <property type="molecule type" value="Genomic_DNA"/>
</dbReference>
<sequence>MLDKILFNSREFFFSFVFCPLEIVAVIVLLVVWKGHQGKIKFRISFLLEKMVAVVQQRALKLVPYHPQTRRNTRIRGITITCRCPKATISRTTSTEQKKTAADTIDSLADCD</sequence>
<evidence type="ECO:0000256" key="1">
    <source>
        <dbReference type="SAM" id="Phobius"/>
    </source>
</evidence>
<accession>A0AAD6P8S6</accession>
<dbReference type="Proteomes" id="UP001162972">
    <property type="component" value="Chromosome 7"/>
</dbReference>
<dbReference type="AlphaFoldDB" id="A0AAD6P8S6"/>
<keyword evidence="1" id="KW-0812">Transmembrane</keyword>
<proteinExistence type="predicted"/>
<feature type="transmembrane region" description="Helical" evidence="1">
    <location>
        <begin position="12"/>
        <end position="33"/>
    </location>
</feature>
<reference evidence="2 3" key="1">
    <citation type="journal article" date="2023" name="Int. J. Mol. Sci.">
        <title>De Novo Assembly and Annotation of 11 Diverse Shrub Willow (Salix) Genomes Reveals Novel Gene Organization in Sex-Linked Regions.</title>
        <authorList>
            <person name="Hyden B."/>
            <person name="Feng K."/>
            <person name="Yates T.B."/>
            <person name="Jawdy S."/>
            <person name="Cereghino C."/>
            <person name="Smart L.B."/>
            <person name="Muchero W."/>
        </authorList>
    </citation>
    <scope>NUCLEOTIDE SEQUENCE [LARGE SCALE GENOMIC DNA]</scope>
    <source>
        <tissue evidence="2">Shoot tip</tissue>
    </source>
</reference>
<keyword evidence="1" id="KW-1133">Transmembrane helix</keyword>
<name>A0AAD6P8S6_9ROSI</name>
<evidence type="ECO:0000313" key="3">
    <source>
        <dbReference type="Proteomes" id="UP001162972"/>
    </source>
</evidence>
<comment type="caution">
    <text evidence="2">The sequence shown here is derived from an EMBL/GenBank/DDBJ whole genome shotgun (WGS) entry which is preliminary data.</text>
</comment>
<organism evidence="2 3">
    <name type="scientific">Salix udensis</name>
    <dbReference type="NCBI Taxonomy" id="889485"/>
    <lineage>
        <taxon>Eukaryota</taxon>
        <taxon>Viridiplantae</taxon>
        <taxon>Streptophyta</taxon>
        <taxon>Embryophyta</taxon>
        <taxon>Tracheophyta</taxon>
        <taxon>Spermatophyta</taxon>
        <taxon>Magnoliopsida</taxon>
        <taxon>eudicotyledons</taxon>
        <taxon>Gunneridae</taxon>
        <taxon>Pentapetalae</taxon>
        <taxon>rosids</taxon>
        <taxon>fabids</taxon>
        <taxon>Malpighiales</taxon>
        <taxon>Salicaceae</taxon>
        <taxon>Saliceae</taxon>
        <taxon>Salix</taxon>
    </lineage>
</organism>
<gene>
    <name evidence="2" type="ORF">OIU84_029871</name>
</gene>
<protein>
    <submittedName>
        <fullName evidence="2">Uncharacterized protein</fullName>
    </submittedName>
</protein>